<feature type="compositionally biased region" description="Polar residues" evidence="1">
    <location>
        <begin position="1054"/>
        <end position="1063"/>
    </location>
</feature>
<keyword evidence="4" id="KW-1185">Reference proteome</keyword>
<dbReference type="EMBL" id="FOCF01000001">
    <property type="protein sequence ID" value="SEM48184.1"/>
    <property type="molecule type" value="Genomic_DNA"/>
</dbReference>
<name>A0A1H7YQQ4_9SPHN</name>
<dbReference type="Proteomes" id="UP000199206">
    <property type="component" value="Unassembled WGS sequence"/>
</dbReference>
<proteinExistence type="predicted"/>
<dbReference type="InterPro" id="IPR021730">
    <property type="entry name" value="YdbH"/>
</dbReference>
<reference evidence="4" key="1">
    <citation type="submission" date="2016-10" db="EMBL/GenBank/DDBJ databases">
        <authorList>
            <person name="Varghese N."/>
            <person name="Submissions S."/>
        </authorList>
    </citation>
    <scope>NUCLEOTIDE SEQUENCE [LARGE SCALE GENOMIC DNA]</scope>
    <source>
        <strain evidence="4">S6-262</strain>
    </source>
</reference>
<keyword evidence="2" id="KW-0812">Transmembrane</keyword>
<evidence type="ECO:0000313" key="4">
    <source>
        <dbReference type="Proteomes" id="UP000199206"/>
    </source>
</evidence>
<keyword evidence="2" id="KW-0472">Membrane</keyword>
<sequence length="1075" mass="112163">MLDGQEQDETPEGRPGRRWRHRHRHRHQLAAGTATVLLCAAGGLWLARKPVAEHFINRELARRGVAAHYRITNLGFGRQRLTDVTIGDPTHPDLTADWIETQTVVRLFGARLDGVRAGHVRLRARIADGRLTLGSIDRLLPQSSGGPARLPEFDLDLQDGRVALATPAGPVALRLSGKGRLSGGFDGRILGRADRLALSGCAASGMALDARVTTKGGAPTLTGPLGARRMACGEAAVERPIAKLAVGFGSALDRLDGQVALTSAAFRHPNLSAAAVQATLNGHGTARSWVGRAELAARDVAGAPGRAQEVTAAGGLRVDDGHVAVVADPQGSGGTTGLLIGVRNAAVAPRWRALATKWATAGANSPVGPIARQVASRVDQAARLFDARAGVEVTDAPGTRSLTIRSVVAHSASGARLVSDQPLDLFASNWWRMPIGQGRISLSGGGLPKVRVETRPRRSGERLGATVAMAPYAAGAARLATTPIDVSVTRQGWQASGRAVMSGPMSGGFVEGLDLPLAVRSLGNDIAVNPGCSQVGWRRLATGGLVLAPATLRVCAEGEALVAVKAGRVGGGGRIGLTRLKGRLGGTPLTLDWAGARGTLADARFALTGVAARLGSGDRVSRLDVAALDGRFGGGGIGGGFSGADGRIGAVPLALSNAEGRWRFAQQRLSLSGALKVSDTATPARFEPLAAKEVALTLVDGVIHAAGALTEPTTGSHVADVVIDHRLANGSGNAVLRVPGVTFSKTLQPDQLTRLTFGVVADVRGIVKGEGRIAWTVDGVTSSGDFGTDGMDLAAAFGPVTGLQTHIHFTDLLALESAPGQIATIASINPGVPVENGTASFQLLPNARVRVEGARWPFAGGTLTLEPALLDFGTAGERRMTFTVAGVAADQFLQQFDFKNLEATGTFDGTLPMVFDVNGGRIENGKLEVRAGGGSIAYLGEVSRRNLGFWGNLAFGALRSLRYRDLRIAMNGPLAGEMVTDVRFSGISQGKGAISNVLIRRLQRLPFVFNVRIKAPFRGLIDSAQGFYDPSRLISRNLPALIEQQNRVAIQATPSAATVQPPASHTPIERDKDGR</sequence>
<dbReference type="AlphaFoldDB" id="A0A1H7YQQ4"/>
<protein>
    <submittedName>
        <fullName evidence="3">Dicarboxylate transport</fullName>
    </submittedName>
</protein>
<accession>A0A1H7YQQ4</accession>
<evidence type="ECO:0000313" key="3">
    <source>
        <dbReference type="EMBL" id="SEM48184.1"/>
    </source>
</evidence>
<feature type="transmembrane region" description="Helical" evidence="2">
    <location>
        <begin position="29"/>
        <end position="47"/>
    </location>
</feature>
<feature type="region of interest" description="Disordered" evidence="1">
    <location>
        <begin position="1"/>
        <end position="23"/>
    </location>
</feature>
<feature type="compositionally biased region" description="Acidic residues" evidence="1">
    <location>
        <begin position="1"/>
        <end position="10"/>
    </location>
</feature>
<evidence type="ECO:0000256" key="2">
    <source>
        <dbReference type="SAM" id="Phobius"/>
    </source>
</evidence>
<gene>
    <name evidence="3" type="ORF">SAMN05192583_0357</name>
</gene>
<feature type="region of interest" description="Disordered" evidence="1">
    <location>
        <begin position="1054"/>
        <end position="1075"/>
    </location>
</feature>
<dbReference type="Pfam" id="PF11739">
    <property type="entry name" value="YdbH-like"/>
    <property type="match status" value="1"/>
</dbReference>
<evidence type="ECO:0000256" key="1">
    <source>
        <dbReference type="SAM" id="MobiDB-lite"/>
    </source>
</evidence>
<dbReference type="STRING" id="1166340.SAMN05192583_0357"/>
<organism evidence="3 4">
    <name type="scientific">Sphingomonas gellani</name>
    <dbReference type="NCBI Taxonomy" id="1166340"/>
    <lineage>
        <taxon>Bacteria</taxon>
        <taxon>Pseudomonadati</taxon>
        <taxon>Pseudomonadota</taxon>
        <taxon>Alphaproteobacteria</taxon>
        <taxon>Sphingomonadales</taxon>
        <taxon>Sphingomonadaceae</taxon>
        <taxon>Sphingomonas</taxon>
    </lineage>
</organism>
<keyword evidence="2" id="KW-1133">Transmembrane helix</keyword>